<evidence type="ECO:0000256" key="1">
    <source>
        <dbReference type="ARBA" id="ARBA00006284"/>
    </source>
</evidence>
<evidence type="ECO:0000313" key="6">
    <source>
        <dbReference type="Proteomes" id="UP001163156"/>
    </source>
</evidence>
<protein>
    <submittedName>
        <fullName evidence="5">Glycerate kinase</fullName>
    </submittedName>
</protein>
<dbReference type="SUPFAM" id="SSF110738">
    <property type="entry name" value="Glycerate kinase I"/>
    <property type="match status" value="1"/>
</dbReference>
<name>A0ABY6MHX5_9BACT</name>
<evidence type="ECO:0000256" key="2">
    <source>
        <dbReference type="ARBA" id="ARBA00022679"/>
    </source>
</evidence>
<keyword evidence="2 4" id="KW-0808">Transferase</keyword>
<organism evidence="5 6">
    <name type="scientific">Algoriphagus halophytocola</name>
    <dbReference type="NCBI Taxonomy" id="2991499"/>
    <lineage>
        <taxon>Bacteria</taxon>
        <taxon>Pseudomonadati</taxon>
        <taxon>Bacteroidota</taxon>
        <taxon>Cytophagia</taxon>
        <taxon>Cytophagales</taxon>
        <taxon>Cyclobacteriaceae</taxon>
        <taxon>Algoriphagus</taxon>
    </lineage>
</organism>
<dbReference type="InterPro" id="IPR004381">
    <property type="entry name" value="Glycerate_kinase"/>
</dbReference>
<dbReference type="PANTHER" id="PTHR21599:SF0">
    <property type="entry name" value="GLYCERATE KINASE"/>
    <property type="match status" value="1"/>
</dbReference>
<keyword evidence="3 4" id="KW-0418">Kinase</keyword>
<dbReference type="PANTHER" id="PTHR21599">
    <property type="entry name" value="GLYCERATE KINASE"/>
    <property type="match status" value="1"/>
</dbReference>
<reference evidence="5" key="1">
    <citation type="submission" date="2022-10" db="EMBL/GenBank/DDBJ databases">
        <title>Algoriphagus sp. a novel bacteria isolate from halophytes salicornia europaea.</title>
        <authorList>
            <person name="Peng Y."/>
            <person name="Jiang L."/>
            <person name="Lee J."/>
        </authorList>
    </citation>
    <scope>NUCLEOTIDE SEQUENCE</scope>
    <source>
        <strain evidence="5">TR-M5</strain>
    </source>
</reference>
<dbReference type="Pfam" id="PF02595">
    <property type="entry name" value="Gly_kinase"/>
    <property type="match status" value="1"/>
</dbReference>
<keyword evidence="6" id="KW-1185">Reference proteome</keyword>
<dbReference type="InterPro" id="IPR036129">
    <property type="entry name" value="Glycerate_kinase_sf"/>
</dbReference>
<evidence type="ECO:0000256" key="3">
    <source>
        <dbReference type="ARBA" id="ARBA00022777"/>
    </source>
</evidence>
<evidence type="ECO:0000256" key="4">
    <source>
        <dbReference type="PIRNR" id="PIRNR006078"/>
    </source>
</evidence>
<accession>A0ABY6MHX5</accession>
<dbReference type="RefSeq" id="WP_264809935.1">
    <property type="nucleotide sequence ID" value="NZ_CP110226.1"/>
</dbReference>
<proteinExistence type="inferred from homology"/>
<dbReference type="EMBL" id="CP110226">
    <property type="protein sequence ID" value="UZD23397.1"/>
    <property type="molecule type" value="Genomic_DNA"/>
</dbReference>
<evidence type="ECO:0000313" key="5">
    <source>
        <dbReference type="EMBL" id="UZD23397.1"/>
    </source>
</evidence>
<dbReference type="Gene3D" id="3.90.1510.10">
    <property type="entry name" value="Glycerate kinase, domain 2"/>
    <property type="match status" value="1"/>
</dbReference>
<dbReference type="NCBIfam" id="TIGR00045">
    <property type="entry name" value="glycerate kinase"/>
    <property type="match status" value="1"/>
</dbReference>
<dbReference type="InterPro" id="IPR018197">
    <property type="entry name" value="Glycerate_kinase_RE-like"/>
</dbReference>
<dbReference type="PIRSF" id="PIRSF006078">
    <property type="entry name" value="GlxK"/>
    <property type="match status" value="1"/>
</dbReference>
<dbReference type="Gene3D" id="3.40.50.10350">
    <property type="entry name" value="Glycerate kinase, domain 1"/>
    <property type="match status" value="1"/>
</dbReference>
<sequence length="365" mass="39710">MHVLVAPNAFKGTLSAQEVAGIIEHCLKAVKPTYFTQSLPVADGGDGTCELLTEIGGYQKKETWTLDALGRPIPGQFGWDHESLTAYIDVSTASGVGNLLPEEKDPQIASTFGTGILISEAIDLGAKHIVLGLGGSATIDLGLGILAALGLEFLDEKGRALALFSPGFTKRIKHIQLKPNLPKIKFSCLCDVSNNFFGPKGAVPVFGQQKGLNPDLFEEYEKQCKQVAHKLYAKSGKSFTDQNGFGAAGGIALGLSAFFDARIEFGAQYFFQKTGLEDAVKKADWVITGEGRYDSQSEAGKASHELLQIVRRQGKKIALITSGDEGRDVFDQHWKLKDLDFSKENYLQEARTNLRNLVMEKIRNL</sequence>
<dbReference type="Proteomes" id="UP001163156">
    <property type="component" value="Chromosome"/>
</dbReference>
<dbReference type="GO" id="GO:0016301">
    <property type="term" value="F:kinase activity"/>
    <property type="evidence" value="ECO:0007669"/>
    <property type="project" value="UniProtKB-KW"/>
</dbReference>
<dbReference type="InterPro" id="IPR018193">
    <property type="entry name" value="Glyc_kinase_flavodox-like_fold"/>
</dbReference>
<comment type="similarity">
    <text evidence="1 4">Belongs to the glycerate kinase type-1 family.</text>
</comment>
<gene>
    <name evidence="5" type="ORF">OM944_02675</name>
</gene>